<name>A0ACB9JK09_9ASTR</name>
<evidence type="ECO:0000313" key="1">
    <source>
        <dbReference type="EMBL" id="KAI3819597.1"/>
    </source>
</evidence>
<dbReference type="EMBL" id="CM042021">
    <property type="protein sequence ID" value="KAI3819597.1"/>
    <property type="molecule type" value="Genomic_DNA"/>
</dbReference>
<comment type="caution">
    <text evidence="1">The sequence shown here is derived from an EMBL/GenBank/DDBJ whole genome shotgun (WGS) entry which is preliminary data.</text>
</comment>
<reference evidence="1 2" key="2">
    <citation type="journal article" date="2022" name="Mol. Ecol. Resour.">
        <title>The genomes of chicory, endive, great burdock and yacon provide insights into Asteraceae paleo-polyploidization history and plant inulin production.</title>
        <authorList>
            <person name="Fan W."/>
            <person name="Wang S."/>
            <person name="Wang H."/>
            <person name="Wang A."/>
            <person name="Jiang F."/>
            <person name="Liu H."/>
            <person name="Zhao H."/>
            <person name="Xu D."/>
            <person name="Zhang Y."/>
        </authorList>
    </citation>
    <scope>NUCLEOTIDE SEQUENCE [LARGE SCALE GENOMIC DNA]</scope>
    <source>
        <strain evidence="2">cv. Yunnan</strain>
        <tissue evidence="1">Leaves</tissue>
    </source>
</reference>
<proteinExistence type="predicted"/>
<sequence length="79" mass="8942">MLGVTPFAKEAGRHPCLLKKRVMAIKESVVFLNLEESKNVIATAATWPHLIGRWITRPIIDHSPNPLWILAGIWQQSFP</sequence>
<evidence type="ECO:0000313" key="2">
    <source>
        <dbReference type="Proteomes" id="UP001056120"/>
    </source>
</evidence>
<protein>
    <submittedName>
        <fullName evidence="1">Uncharacterized protein</fullName>
    </submittedName>
</protein>
<organism evidence="1 2">
    <name type="scientific">Smallanthus sonchifolius</name>
    <dbReference type="NCBI Taxonomy" id="185202"/>
    <lineage>
        <taxon>Eukaryota</taxon>
        <taxon>Viridiplantae</taxon>
        <taxon>Streptophyta</taxon>
        <taxon>Embryophyta</taxon>
        <taxon>Tracheophyta</taxon>
        <taxon>Spermatophyta</taxon>
        <taxon>Magnoliopsida</taxon>
        <taxon>eudicotyledons</taxon>
        <taxon>Gunneridae</taxon>
        <taxon>Pentapetalae</taxon>
        <taxon>asterids</taxon>
        <taxon>campanulids</taxon>
        <taxon>Asterales</taxon>
        <taxon>Asteraceae</taxon>
        <taxon>Asteroideae</taxon>
        <taxon>Heliantheae alliance</taxon>
        <taxon>Millerieae</taxon>
        <taxon>Smallanthus</taxon>
    </lineage>
</organism>
<reference evidence="2" key="1">
    <citation type="journal article" date="2022" name="Mol. Ecol. Resour.">
        <title>The genomes of chicory, endive, great burdock and yacon provide insights into Asteraceae palaeo-polyploidization history and plant inulin production.</title>
        <authorList>
            <person name="Fan W."/>
            <person name="Wang S."/>
            <person name="Wang H."/>
            <person name="Wang A."/>
            <person name="Jiang F."/>
            <person name="Liu H."/>
            <person name="Zhao H."/>
            <person name="Xu D."/>
            <person name="Zhang Y."/>
        </authorList>
    </citation>
    <scope>NUCLEOTIDE SEQUENCE [LARGE SCALE GENOMIC DNA]</scope>
    <source>
        <strain evidence="2">cv. Yunnan</strain>
    </source>
</reference>
<gene>
    <name evidence="1" type="ORF">L1987_13438</name>
</gene>
<dbReference type="Proteomes" id="UP001056120">
    <property type="component" value="Linkage Group LG04"/>
</dbReference>
<keyword evidence="2" id="KW-1185">Reference proteome</keyword>
<accession>A0ACB9JK09</accession>